<name>A0A151GRJ4_DRECN</name>
<keyword evidence="4 8" id="KW-0274">FAD</keyword>
<dbReference type="GO" id="GO:0004324">
    <property type="term" value="F:ferredoxin-NADP+ reductase activity"/>
    <property type="evidence" value="ECO:0007669"/>
    <property type="project" value="EnsemblFungi"/>
</dbReference>
<keyword evidence="5 8" id="KW-0521">NADP</keyword>
<evidence type="ECO:0000256" key="7">
    <source>
        <dbReference type="ARBA" id="ARBA00048933"/>
    </source>
</evidence>
<dbReference type="Pfam" id="PF07992">
    <property type="entry name" value="Pyr_redox_2"/>
    <property type="match status" value="1"/>
</dbReference>
<evidence type="ECO:0000256" key="3">
    <source>
        <dbReference type="ARBA" id="ARBA00022630"/>
    </source>
</evidence>
<dbReference type="InterPro" id="IPR023753">
    <property type="entry name" value="FAD/NAD-binding_dom"/>
</dbReference>
<evidence type="ECO:0000256" key="2">
    <source>
        <dbReference type="ARBA" id="ARBA00008312"/>
    </source>
</evidence>
<evidence type="ECO:0000256" key="8">
    <source>
        <dbReference type="PIRNR" id="PIRNR000362"/>
    </source>
</evidence>
<evidence type="ECO:0000313" key="12">
    <source>
        <dbReference type="EMBL" id="KYK59713.1"/>
    </source>
</evidence>
<feature type="binding site" evidence="9">
    <location>
        <position position="109"/>
    </location>
    <ligand>
        <name>FAD</name>
        <dbReference type="ChEBI" id="CHEBI:57692"/>
    </ligand>
</feature>
<keyword evidence="13" id="KW-1185">Reference proteome</keyword>
<comment type="caution">
    <text evidence="12">The sequence shown here is derived from an EMBL/GenBank/DDBJ whole genome shotgun (WGS) entry which is preliminary data.</text>
</comment>
<dbReference type="PIRSF" id="PIRSF000362">
    <property type="entry name" value="FNR"/>
    <property type="match status" value="1"/>
</dbReference>
<dbReference type="GO" id="GO:0008860">
    <property type="term" value="F:ferredoxin-NAD+ reductase activity"/>
    <property type="evidence" value="ECO:0007669"/>
    <property type="project" value="EnsemblFungi"/>
</dbReference>
<dbReference type="PANTHER" id="PTHR48467:SF1">
    <property type="entry name" value="GLUTAMATE SYNTHASE 1 [NADH], CHLOROPLASTIC-LIKE"/>
    <property type="match status" value="1"/>
</dbReference>
<dbReference type="RefSeq" id="XP_040659065.1">
    <property type="nucleotide sequence ID" value="XM_040798182.1"/>
</dbReference>
<feature type="binding site" evidence="10">
    <location>
        <begin position="190"/>
        <end position="193"/>
    </location>
    <ligand>
        <name>NADP(+)</name>
        <dbReference type="ChEBI" id="CHEBI:58349"/>
    </ligand>
</feature>
<proteinExistence type="inferred from homology"/>
<feature type="binding site" evidence="10">
    <location>
        <begin position="234"/>
        <end position="235"/>
    </location>
    <ligand>
        <name>NADP(+)</name>
        <dbReference type="ChEBI" id="CHEBI:58349"/>
    </ligand>
</feature>
<feature type="domain" description="FAD/NAD(P)-binding" evidence="11">
    <location>
        <begin position="34"/>
        <end position="203"/>
    </location>
</feature>
<evidence type="ECO:0000256" key="9">
    <source>
        <dbReference type="PIRSR" id="PIRSR000362-1"/>
    </source>
</evidence>
<evidence type="ECO:0000313" key="13">
    <source>
        <dbReference type="Proteomes" id="UP000076580"/>
    </source>
</evidence>
<reference evidence="12 13" key="1">
    <citation type="journal article" date="2016" name="Sci. Rep.">
        <title>Insights into Adaptations to a Near-Obligate Nematode Endoparasitic Lifestyle from the Finished Genome of Drechmeria coniospora.</title>
        <authorList>
            <person name="Zhang L."/>
            <person name="Zhou Z."/>
            <person name="Guo Q."/>
            <person name="Fokkens L."/>
            <person name="Miskei M."/>
            <person name="Pocsi I."/>
            <person name="Zhang W."/>
            <person name="Chen M."/>
            <person name="Wang L."/>
            <person name="Sun Y."/>
            <person name="Donzelli B.G."/>
            <person name="Gibson D.M."/>
            <person name="Nelson D.R."/>
            <person name="Luo J.G."/>
            <person name="Rep M."/>
            <person name="Liu H."/>
            <person name="Yang S."/>
            <person name="Wang J."/>
            <person name="Krasnoff S.B."/>
            <person name="Xu Y."/>
            <person name="Molnar I."/>
            <person name="Lin M."/>
        </authorList>
    </citation>
    <scope>NUCLEOTIDE SEQUENCE [LARGE SCALE GENOMIC DNA]</scope>
    <source>
        <strain evidence="12 13">ARSEF 6962</strain>
    </source>
</reference>
<feature type="binding site" evidence="9">
    <location>
        <position position="65"/>
    </location>
    <ligand>
        <name>FAD</name>
        <dbReference type="ChEBI" id="CHEBI:57692"/>
    </ligand>
</feature>
<gene>
    <name evidence="12" type="ORF">DCS_00847</name>
</gene>
<dbReference type="InterPro" id="IPR036188">
    <property type="entry name" value="FAD/NAD-bd_sf"/>
</dbReference>
<evidence type="ECO:0000256" key="6">
    <source>
        <dbReference type="ARBA" id="ARBA00023002"/>
    </source>
</evidence>
<evidence type="ECO:0000259" key="11">
    <source>
        <dbReference type="Pfam" id="PF07992"/>
    </source>
</evidence>
<dbReference type="Gene3D" id="3.40.50.720">
    <property type="entry name" value="NAD(P)-binding Rossmann-like Domain"/>
    <property type="match status" value="1"/>
</dbReference>
<dbReference type="GO" id="GO:0071949">
    <property type="term" value="F:FAD binding"/>
    <property type="evidence" value="ECO:0007669"/>
    <property type="project" value="EnsemblFungi"/>
</dbReference>
<evidence type="ECO:0000256" key="1">
    <source>
        <dbReference type="ARBA" id="ARBA00001974"/>
    </source>
</evidence>
<feature type="binding site" evidence="10">
    <location>
        <position position="423"/>
    </location>
    <ligand>
        <name>NADP(+)</name>
        <dbReference type="ChEBI" id="CHEBI:58349"/>
    </ligand>
</feature>
<sequence>MSSPLMQPLSRSLRRWMSVKSCSRQTPRRADDLFRIAVIGSGPAGFYAASRVMSKLPSSQVDMYEDLPVPFGLIRHGVAPDHPEVKNCQERFEEIASSPNFRFIGNTSVGRPSLAADHCTVPLQSLMRHYDSVLLAYGASEDKKLGIPGEATLRGVYSARQFVGWYNGLPGSASLEPDLASAEDVIIVGQGNVALDVARILLERVDVLRKTDISEHALAELARSRVKRVRIVGRRGPMQAAFTIKETRELMKLYDVAFHPIDRSLIPGDVKGLPRASRRLAELLLKGSSASVEDAAKTWSLDSCLAPKCFLGRRDNPAVVASTEFRTTRLKMPFDPQSSVAATDETLVLPSDLVFRSVGYKSVALDGFADARIPFDERRGVVRNDGLGRILSLSSDDGNVSGAATEPLAGMYCAGWLKTGPTGVIASTMQDSFAVADAIVHDWTSGARFLPGHRASGWEAVAQEVGPASVASVSWDQWHRIDAAERLRGRELGKERDKFTRIEDMLSVLG</sequence>
<accession>A0A151GRJ4</accession>
<feature type="binding site" evidence="9">
    <location>
        <position position="73"/>
    </location>
    <ligand>
        <name>FAD</name>
        <dbReference type="ChEBI" id="CHEBI:57692"/>
    </ligand>
</feature>
<comment type="similarity">
    <text evidence="2 8">Belongs to the ferredoxin--NADP reductase type 1 family.</text>
</comment>
<dbReference type="FunCoup" id="A0A151GRJ4">
    <property type="interactions" value="534"/>
</dbReference>
<feature type="binding site" evidence="9">
    <location>
        <position position="44"/>
    </location>
    <ligand>
        <name>FAD</name>
        <dbReference type="ChEBI" id="CHEBI:57692"/>
    </ligand>
</feature>
<keyword evidence="6 8" id="KW-0560">Oxidoreductase</keyword>
<keyword evidence="8" id="KW-0496">Mitochondrion</keyword>
<feature type="binding site" evidence="10">
    <location>
        <position position="246"/>
    </location>
    <ligand>
        <name>NADP(+)</name>
        <dbReference type="ChEBI" id="CHEBI:58349"/>
    </ligand>
</feature>
<feature type="binding site" evidence="9">
    <location>
        <position position="416"/>
    </location>
    <ligand>
        <name>FAD</name>
        <dbReference type="ChEBI" id="CHEBI:57692"/>
    </ligand>
</feature>
<evidence type="ECO:0000256" key="10">
    <source>
        <dbReference type="PIRSR" id="PIRSR000362-2"/>
    </source>
</evidence>
<evidence type="ECO:0000256" key="5">
    <source>
        <dbReference type="ARBA" id="ARBA00022857"/>
    </source>
</evidence>
<dbReference type="GeneID" id="63713490"/>
<keyword evidence="3 8" id="KW-0285">Flavoprotein</keyword>
<dbReference type="Gene3D" id="3.50.50.60">
    <property type="entry name" value="FAD/NAD(P)-binding domain"/>
    <property type="match status" value="1"/>
</dbReference>
<dbReference type="PRINTS" id="PR00419">
    <property type="entry name" value="ADXRDTASE"/>
</dbReference>
<protein>
    <recommendedName>
        <fullName evidence="8">NADPH:adrenodoxin oxidoreductase, mitochondrial</fullName>
        <ecNumber evidence="8">1.18.1.6</ecNumber>
    </recommendedName>
</protein>
<dbReference type="STRING" id="98403.A0A151GRJ4"/>
<dbReference type="InterPro" id="IPR055275">
    <property type="entry name" value="Ferredox_Rdtase"/>
</dbReference>
<dbReference type="InParanoid" id="A0A151GRJ4"/>
<feature type="binding site" evidence="9">
    <location>
        <begin position="423"/>
        <end position="425"/>
    </location>
    <ligand>
        <name>FAD</name>
        <dbReference type="ChEBI" id="CHEBI:57692"/>
    </ligand>
</feature>
<dbReference type="SUPFAM" id="SSF51971">
    <property type="entry name" value="Nucleotide-binding domain"/>
    <property type="match status" value="1"/>
</dbReference>
<dbReference type="Proteomes" id="UP000076580">
    <property type="component" value="Chromosome 01"/>
</dbReference>
<comment type="catalytic activity">
    <reaction evidence="7 8">
        <text>2 reduced [adrenodoxin] + NADP(+) + H(+) = 2 oxidized [adrenodoxin] + NADPH</text>
        <dbReference type="Rhea" id="RHEA:42312"/>
        <dbReference type="Rhea" id="RHEA-COMP:9998"/>
        <dbReference type="Rhea" id="RHEA-COMP:9999"/>
        <dbReference type="ChEBI" id="CHEBI:15378"/>
        <dbReference type="ChEBI" id="CHEBI:33737"/>
        <dbReference type="ChEBI" id="CHEBI:33738"/>
        <dbReference type="ChEBI" id="CHEBI:57783"/>
        <dbReference type="ChEBI" id="CHEBI:58349"/>
        <dbReference type="EC" id="1.18.1.6"/>
    </reaction>
</comment>
<dbReference type="PANTHER" id="PTHR48467">
    <property type="entry name" value="GLUTAMATE SYNTHASE 1 [NADH], CHLOROPLASTIC-LIKE"/>
    <property type="match status" value="1"/>
</dbReference>
<comment type="subcellular location">
    <subcellularLocation>
        <location evidence="8">Mitochondrion</location>
    </subcellularLocation>
</comment>
<dbReference type="EMBL" id="LAYC01000001">
    <property type="protein sequence ID" value="KYK59713.1"/>
    <property type="molecule type" value="Genomic_DNA"/>
</dbReference>
<dbReference type="InterPro" id="IPR021163">
    <property type="entry name" value="Ferredox_Rdtase_adrenod"/>
</dbReference>
<comment type="cofactor">
    <cofactor evidence="1 8 9">
        <name>FAD</name>
        <dbReference type="ChEBI" id="CHEBI:57692"/>
    </cofactor>
</comment>
<evidence type="ECO:0000256" key="4">
    <source>
        <dbReference type="ARBA" id="ARBA00022827"/>
    </source>
</evidence>
<dbReference type="AlphaFoldDB" id="A0A151GRJ4"/>
<dbReference type="GO" id="GO:0005739">
    <property type="term" value="C:mitochondrion"/>
    <property type="evidence" value="ECO:0007669"/>
    <property type="project" value="UniProtKB-SubCell"/>
</dbReference>
<dbReference type="EC" id="1.18.1.6" evidence="8"/>
<organism evidence="12 13">
    <name type="scientific">Drechmeria coniospora</name>
    <name type="common">Nematophagous fungus</name>
    <name type="synonym">Meria coniospora</name>
    <dbReference type="NCBI Taxonomy" id="98403"/>
    <lineage>
        <taxon>Eukaryota</taxon>
        <taxon>Fungi</taxon>
        <taxon>Dikarya</taxon>
        <taxon>Ascomycota</taxon>
        <taxon>Pezizomycotina</taxon>
        <taxon>Sordariomycetes</taxon>
        <taxon>Hypocreomycetidae</taxon>
        <taxon>Hypocreales</taxon>
        <taxon>Ophiocordycipitaceae</taxon>
        <taxon>Drechmeria</taxon>
    </lineage>
</organism>